<dbReference type="Proteomes" id="UP001310594">
    <property type="component" value="Unassembled WGS sequence"/>
</dbReference>
<evidence type="ECO:0000313" key="3">
    <source>
        <dbReference type="Proteomes" id="UP001310594"/>
    </source>
</evidence>
<proteinExistence type="predicted"/>
<keyword evidence="1" id="KW-1133">Transmembrane helix</keyword>
<evidence type="ECO:0000256" key="1">
    <source>
        <dbReference type="SAM" id="Phobius"/>
    </source>
</evidence>
<gene>
    <name evidence="2" type="ORF">LTR97_012022</name>
</gene>
<dbReference type="AlphaFoldDB" id="A0AAN7VXJ4"/>
<comment type="caution">
    <text evidence="2">The sequence shown here is derived from an EMBL/GenBank/DDBJ whole genome shotgun (WGS) entry which is preliminary data.</text>
</comment>
<accession>A0AAN7VXJ4</accession>
<keyword evidence="1" id="KW-0812">Transmembrane</keyword>
<evidence type="ECO:0000313" key="2">
    <source>
        <dbReference type="EMBL" id="KAK5690861.1"/>
    </source>
</evidence>
<organism evidence="2 3">
    <name type="scientific">Elasticomyces elasticus</name>
    <dbReference type="NCBI Taxonomy" id="574655"/>
    <lineage>
        <taxon>Eukaryota</taxon>
        <taxon>Fungi</taxon>
        <taxon>Dikarya</taxon>
        <taxon>Ascomycota</taxon>
        <taxon>Pezizomycotina</taxon>
        <taxon>Dothideomycetes</taxon>
        <taxon>Dothideomycetidae</taxon>
        <taxon>Mycosphaerellales</taxon>
        <taxon>Teratosphaeriaceae</taxon>
        <taxon>Elasticomyces</taxon>
    </lineage>
</organism>
<name>A0AAN7VXJ4_9PEZI</name>
<keyword evidence="1" id="KW-0472">Membrane</keyword>
<reference evidence="2" key="1">
    <citation type="submission" date="2023-08" db="EMBL/GenBank/DDBJ databases">
        <title>Black Yeasts Isolated from many extreme environments.</title>
        <authorList>
            <person name="Coleine C."/>
            <person name="Stajich J.E."/>
            <person name="Selbmann L."/>
        </authorList>
    </citation>
    <scope>NUCLEOTIDE SEQUENCE</scope>
    <source>
        <strain evidence="2">CCFEE 5810</strain>
    </source>
</reference>
<dbReference type="EMBL" id="JAVRQU010000023">
    <property type="protein sequence ID" value="KAK5690861.1"/>
    <property type="molecule type" value="Genomic_DNA"/>
</dbReference>
<protein>
    <submittedName>
        <fullName evidence="2">Uncharacterized protein</fullName>
    </submittedName>
</protein>
<sequence>MVKQTSIDRRLDPASGQSLAKPQSSLVKCFWFTSGNQTRPFEAPIHTSNNPRNKNKPLTPTTSLRLRNAANMKCSAVVAAAPLLISSAIATPLIKREGLSASDATTITQVALAWQANTRVVSAFLDAAAAILSVDREGVTVDIRGLAATALDHEINELQQKGDLEDQACAVDTDCQDTVEGFESLLSAKTQLESGTFQSVVDQLTILSGDAGTNLDAIRTSVDIINNGPNGRCQVVLPAIDQYFSVASDALSDESLFGVRAIRPNACN</sequence>
<feature type="transmembrane region" description="Helical" evidence="1">
    <location>
        <begin position="74"/>
        <end position="94"/>
    </location>
</feature>